<dbReference type="EMBL" id="BLRV01000267">
    <property type="protein sequence ID" value="GFP22214.1"/>
    <property type="molecule type" value="Genomic_DNA"/>
</dbReference>
<feature type="non-terminal residue" evidence="4">
    <location>
        <position position="300"/>
    </location>
</feature>
<dbReference type="PRINTS" id="PR00507">
    <property type="entry name" value="N12N6MTFRASE"/>
</dbReference>
<dbReference type="InterPro" id="IPR050953">
    <property type="entry name" value="N4_N6_ade-DNA_methylase"/>
</dbReference>
<proteinExistence type="predicted"/>
<dbReference type="GO" id="GO:0032259">
    <property type="term" value="P:methylation"/>
    <property type="evidence" value="ECO:0007669"/>
    <property type="project" value="UniProtKB-KW"/>
</dbReference>
<dbReference type="AlphaFoldDB" id="A0A6V8NS41"/>
<organism evidence="4 5">
    <name type="scientific">Candidatus Hakubella thermalkaliphila</name>
    <dbReference type="NCBI Taxonomy" id="2754717"/>
    <lineage>
        <taxon>Bacteria</taxon>
        <taxon>Bacillati</taxon>
        <taxon>Actinomycetota</taxon>
        <taxon>Actinomycetota incertae sedis</taxon>
        <taxon>Candidatus Hakubellales</taxon>
        <taxon>Candidatus Hakubellaceae</taxon>
        <taxon>Candidatus Hakubella</taxon>
    </lineage>
</organism>
<protein>
    <recommendedName>
        <fullName evidence="3">DNA methylase adenine-specific domain-containing protein</fullName>
    </recommendedName>
</protein>
<comment type="caution">
    <text evidence="4">The sequence shown here is derived from an EMBL/GenBank/DDBJ whole genome shotgun (WGS) entry which is preliminary data.</text>
</comment>
<dbReference type="InterPro" id="IPR029063">
    <property type="entry name" value="SAM-dependent_MTases_sf"/>
</dbReference>
<evidence type="ECO:0000259" key="3">
    <source>
        <dbReference type="Pfam" id="PF02384"/>
    </source>
</evidence>
<keyword evidence="2" id="KW-0808">Transferase</keyword>
<dbReference type="PANTHER" id="PTHR33841:SF4">
    <property type="entry name" value="RESTRICTION MODIFICATION SYSTEM DNA SPECIFICITY DOMAIN"/>
    <property type="match status" value="1"/>
</dbReference>
<evidence type="ECO:0000313" key="5">
    <source>
        <dbReference type="Proteomes" id="UP000580051"/>
    </source>
</evidence>
<gene>
    <name evidence="4" type="ORF">HKBW3S06_01441</name>
</gene>
<name>A0A6V8NS41_9ACTN</name>
<dbReference type="Gene3D" id="3.40.50.150">
    <property type="entry name" value="Vaccinia Virus protein VP39"/>
    <property type="match status" value="1"/>
</dbReference>
<reference evidence="4 5" key="1">
    <citation type="journal article" date="2020" name="Front. Microbiol.">
        <title>Single-cell genomics of novel Actinobacteria with the Wood-Ljungdahl pathway discovered in a serpentinizing system.</title>
        <authorList>
            <person name="Merino N."/>
            <person name="Kawai M."/>
            <person name="Boyd E.S."/>
            <person name="Colman D.R."/>
            <person name="McGlynn S.E."/>
            <person name="Nealson K.H."/>
            <person name="Kurokawa K."/>
            <person name="Hongoh Y."/>
        </authorList>
    </citation>
    <scope>NUCLEOTIDE SEQUENCE [LARGE SCALE GENOMIC DNA]</scope>
    <source>
        <strain evidence="4 5">S06</strain>
    </source>
</reference>
<dbReference type="Proteomes" id="UP000580051">
    <property type="component" value="Unassembled WGS sequence"/>
</dbReference>
<dbReference type="RefSeq" id="WP_176227238.1">
    <property type="nucleotide sequence ID" value="NZ_BLRV01000267.1"/>
</dbReference>
<evidence type="ECO:0000256" key="2">
    <source>
        <dbReference type="ARBA" id="ARBA00022679"/>
    </source>
</evidence>
<evidence type="ECO:0000313" key="4">
    <source>
        <dbReference type="EMBL" id="GFP22214.1"/>
    </source>
</evidence>
<dbReference type="SUPFAM" id="SSF53335">
    <property type="entry name" value="S-adenosyl-L-methionine-dependent methyltransferases"/>
    <property type="match status" value="1"/>
</dbReference>
<sequence>MRQAAAFKSEQLKAYLQRMEQGGIFRELGIANLLEGDFFGWYLDIWDEAIYQALKEIVASLANYSLVTLDVDPEQTRDLLKKLYQNLMPRALRHNLGEYYTPDWLAERLLDMLEAGRFKGDPNRRLLDPACGSGTFLVIAIRRIRQYASKKMLPESEVLEKILANVVGFDLNPLAVISARTNYLLALGDLLQHRKGEINIPVYLCDSIMTPSESEDLFGQGVLKFNTAVGPFAVPRSLVQARYIDTLANFLEEAVGLELSEEQFVSMLTEKLPLNPGQDDRDISAVVELYEKLLRLQRQG</sequence>
<keyword evidence="1" id="KW-0489">Methyltransferase</keyword>
<dbReference type="GO" id="GO:0003677">
    <property type="term" value="F:DNA binding"/>
    <property type="evidence" value="ECO:0007669"/>
    <property type="project" value="InterPro"/>
</dbReference>
<dbReference type="InterPro" id="IPR003356">
    <property type="entry name" value="DNA_methylase_A-5"/>
</dbReference>
<dbReference type="GO" id="GO:0008170">
    <property type="term" value="F:N-methyltransferase activity"/>
    <property type="evidence" value="ECO:0007669"/>
    <property type="project" value="InterPro"/>
</dbReference>
<accession>A0A6V8NS41</accession>
<evidence type="ECO:0000256" key="1">
    <source>
        <dbReference type="ARBA" id="ARBA00022603"/>
    </source>
</evidence>
<feature type="domain" description="DNA methylase adenine-specific" evidence="3">
    <location>
        <begin position="77"/>
        <end position="185"/>
    </location>
</feature>
<dbReference type="PANTHER" id="PTHR33841">
    <property type="entry name" value="DNA METHYLTRANSFERASE YEEA-RELATED"/>
    <property type="match status" value="1"/>
</dbReference>
<dbReference type="Pfam" id="PF02384">
    <property type="entry name" value="N6_Mtase"/>
    <property type="match status" value="1"/>
</dbReference>